<feature type="compositionally biased region" description="Low complexity" evidence="1">
    <location>
        <begin position="97"/>
        <end position="121"/>
    </location>
</feature>
<proteinExistence type="predicted"/>
<dbReference type="PRINTS" id="PR01217">
    <property type="entry name" value="PRICHEXTENSN"/>
</dbReference>
<dbReference type="EMBL" id="JBAFSM010000008">
    <property type="protein sequence ID" value="MEG3436577.1"/>
    <property type="molecule type" value="Genomic_DNA"/>
</dbReference>
<dbReference type="RefSeq" id="WP_332864036.1">
    <property type="nucleotide sequence ID" value="NZ_JBAFSM010000008.1"/>
</dbReference>
<feature type="region of interest" description="Disordered" evidence="1">
    <location>
        <begin position="70"/>
        <end position="147"/>
    </location>
</feature>
<organism evidence="2 3">
    <name type="scientific">Pannus brasiliensis CCIBt3594</name>
    <dbReference type="NCBI Taxonomy" id="1427578"/>
    <lineage>
        <taxon>Bacteria</taxon>
        <taxon>Bacillati</taxon>
        <taxon>Cyanobacteriota</taxon>
        <taxon>Cyanophyceae</taxon>
        <taxon>Oscillatoriophycideae</taxon>
        <taxon>Chroococcales</taxon>
        <taxon>Microcystaceae</taxon>
        <taxon>Pannus</taxon>
    </lineage>
</organism>
<feature type="compositionally biased region" description="Low complexity" evidence="1">
    <location>
        <begin position="569"/>
        <end position="586"/>
    </location>
</feature>
<dbReference type="Gene3D" id="3.30.1150.10">
    <property type="match status" value="1"/>
</dbReference>
<evidence type="ECO:0000256" key="1">
    <source>
        <dbReference type="SAM" id="MobiDB-lite"/>
    </source>
</evidence>
<evidence type="ECO:0000313" key="3">
    <source>
        <dbReference type="Proteomes" id="UP001328733"/>
    </source>
</evidence>
<accession>A0AAW9QFM6</accession>
<feature type="compositionally biased region" description="Pro residues" evidence="1">
    <location>
        <begin position="506"/>
        <end position="522"/>
    </location>
</feature>
<gene>
    <name evidence="2" type="ORF">V0288_05545</name>
</gene>
<sequence length="586" mass="62169">MTSFYLDSEIGQNKLVNSRNFAIAASIGIHGLLLASVVPNMARSAEGDPAPRDLKNVGVIELNSFERSRLPEFNPSPSNLPGASEIPGLPPVPGADSSVSPLPALPPLGSLDSDLPPISSISPPPSLPSARSAPSLPPLPPSYSSLPSSPALPSLRVYNPPVASIPRLRSSDISRPPLTPSTPNVPRYSPNLPPPPSVPTVSGKNPYGNNLPPNTSPVDNYSRNDLENFYRNNPNIPRSNRDLRFDPSGDPSLTAAGIRQAPIRASEQARNQLGKPVPINPATGNESPRDDQRVRGLLAQMEERRRSLQEDKTNTTDEEAMRNQVAWLNEQKNQNPEALNELNNRDRGKKGISTVALTGSYPADACSRQLAGTAVYGVTVNGAGVPVSEPWLLKSAGFPILNQQAAREVRSTRFSDSGDGSRIYQVKVSFAPSPDVCRTPIARPRDNEPNPIETRNSAPPAPEVQPPTRERSTNPRPNPEVNPRPENPEKAPAPTPPPTTVVQPKAPQPAPPVPETKPPQPDPAVVQPKAPQPAPPVQETKAPEPEGPPAPAAAPRSVEPAPEPPKPAESPAEAKPAPAGSPGSEG</sequence>
<keyword evidence="3" id="KW-1185">Reference proteome</keyword>
<evidence type="ECO:0000313" key="2">
    <source>
        <dbReference type="EMBL" id="MEG3436577.1"/>
    </source>
</evidence>
<comment type="caution">
    <text evidence="2">The sequence shown here is derived from an EMBL/GenBank/DDBJ whole genome shotgun (WGS) entry which is preliminary data.</text>
</comment>
<evidence type="ECO:0008006" key="4">
    <source>
        <dbReference type="Google" id="ProtNLM"/>
    </source>
</evidence>
<dbReference type="AlphaFoldDB" id="A0AAW9QFM6"/>
<reference evidence="2 3" key="1">
    <citation type="submission" date="2024-01" db="EMBL/GenBank/DDBJ databases">
        <title>Genomic insights into the taxonomy and metabolism of the cyanobacterium Pannus brasiliensis CCIBt3594.</title>
        <authorList>
            <person name="Machado M."/>
            <person name="Botero N.B."/>
            <person name="Andreote A.P.D."/>
            <person name="Feitosa A.M.T."/>
            <person name="Popin R."/>
            <person name="Sivonen K."/>
            <person name="Fiore M.F."/>
        </authorList>
    </citation>
    <scope>NUCLEOTIDE SEQUENCE [LARGE SCALE GENOMIC DNA]</scope>
    <source>
        <strain evidence="2 3">CCIBt3594</strain>
    </source>
</reference>
<feature type="region of interest" description="Disordered" evidence="1">
    <location>
        <begin position="434"/>
        <end position="586"/>
    </location>
</feature>
<feature type="region of interest" description="Disordered" evidence="1">
    <location>
        <begin position="268"/>
        <end position="291"/>
    </location>
</feature>
<feature type="region of interest" description="Disordered" evidence="1">
    <location>
        <begin position="166"/>
        <end position="255"/>
    </location>
</feature>
<feature type="compositionally biased region" description="Polar residues" evidence="1">
    <location>
        <begin position="207"/>
        <end position="221"/>
    </location>
</feature>
<name>A0AAW9QFM6_9CHRO</name>
<dbReference type="Proteomes" id="UP001328733">
    <property type="component" value="Unassembled WGS sequence"/>
</dbReference>
<protein>
    <recommendedName>
        <fullName evidence="4">TonB family protein</fullName>
    </recommendedName>
</protein>